<protein>
    <submittedName>
        <fullName evidence="2">Uncharacterized protein</fullName>
    </submittedName>
</protein>
<gene>
    <name evidence="2" type="ORF">LCGC14_1515640</name>
</gene>
<evidence type="ECO:0000256" key="1">
    <source>
        <dbReference type="SAM" id="MobiDB-lite"/>
    </source>
</evidence>
<sequence length="91" mass="10981">MDLLQLYIEMKRERIPLGYIPCNIDYQDDIDNLYDVNREYDSRWFGMNEPERFLQYAEDPTKKVETESEEQYNPPIPELESELNRLRGNSS</sequence>
<evidence type="ECO:0000313" key="2">
    <source>
        <dbReference type="EMBL" id="KKM63033.1"/>
    </source>
</evidence>
<comment type="caution">
    <text evidence="2">The sequence shown here is derived from an EMBL/GenBank/DDBJ whole genome shotgun (WGS) entry which is preliminary data.</text>
</comment>
<accession>A0A0F9J0B5</accession>
<dbReference type="EMBL" id="LAZR01011175">
    <property type="protein sequence ID" value="KKM63033.1"/>
    <property type="molecule type" value="Genomic_DNA"/>
</dbReference>
<name>A0A0F9J0B5_9ZZZZ</name>
<feature type="region of interest" description="Disordered" evidence="1">
    <location>
        <begin position="60"/>
        <end position="91"/>
    </location>
</feature>
<proteinExistence type="predicted"/>
<reference evidence="2" key="1">
    <citation type="journal article" date="2015" name="Nature">
        <title>Complex archaea that bridge the gap between prokaryotes and eukaryotes.</title>
        <authorList>
            <person name="Spang A."/>
            <person name="Saw J.H."/>
            <person name="Jorgensen S.L."/>
            <person name="Zaremba-Niedzwiedzka K."/>
            <person name="Martijn J."/>
            <person name="Lind A.E."/>
            <person name="van Eijk R."/>
            <person name="Schleper C."/>
            <person name="Guy L."/>
            <person name="Ettema T.J."/>
        </authorList>
    </citation>
    <scope>NUCLEOTIDE SEQUENCE</scope>
</reference>
<dbReference type="AlphaFoldDB" id="A0A0F9J0B5"/>
<organism evidence="2">
    <name type="scientific">marine sediment metagenome</name>
    <dbReference type="NCBI Taxonomy" id="412755"/>
    <lineage>
        <taxon>unclassified sequences</taxon>
        <taxon>metagenomes</taxon>
        <taxon>ecological metagenomes</taxon>
    </lineage>
</organism>